<dbReference type="InterPro" id="IPR044909">
    <property type="entry name" value="TM_1086_sf"/>
</dbReference>
<dbReference type="EMBL" id="JAAGPU010000042">
    <property type="protein sequence ID" value="NEU06369.1"/>
    <property type="molecule type" value="Genomic_DNA"/>
</dbReference>
<dbReference type="InterPro" id="IPR044910">
    <property type="entry name" value="TM_1086_SG_dom"/>
</dbReference>
<gene>
    <name evidence="3" type="ORF">G3M99_16270</name>
</gene>
<dbReference type="RefSeq" id="WP_199870815.1">
    <property type="nucleotide sequence ID" value="NZ_JAAGPU010000042.1"/>
</dbReference>
<dbReference type="Gene3D" id="2.40.10.170">
    <property type="match status" value="1"/>
</dbReference>
<feature type="domain" description="DUF4438" evidence="2">
    <location>
        <begin position="161"/>
        <end position="283"/>
    </location>
</feature>
<evidence type="ECO:0000313" key="3">
    <source>
        <dbReference type="EMBL" id="NEU06369.1"/>
    </source>
</evidence>
<dbReference type="Pfam" id="PF20999">
    <property type="entry name" value="DUF4438_C"/>
    <property type="match status" value="1"/>
</dbReference>
<reference evidence="3 4" key="1">
    <citation type="submission" date="2020-02" db="EMBL/GenBank/DDBJ databases">
        <title>Genome assembly of a novel Clostridium senegalense strain.</title>
        <authorList>
            <person name="Gupta T.B."/>
            <person name="Jauregui R."/>
            <person name="Maclean P."/>
            <person name="Nawarathana A."/>
            <person name="Brightwell G."/>
        </authorList>
    </citation>
    <scope>NUCLEOTIDE SEQUENCE [LARGE SCALE GENOMIC DNA]</scope>
    <source>
        <strain evidence="3 4">AGRFS4</strain>
    </source>
</reference>
<keyword evidence="4" id="KW-1185">Reference proteome</keyword>
<evidence type="ECO:0000259" key="2">
    <source>
        <dbReference type="Pfam" id="PF20999"/>
    </source>
</evidence>
<feature type="domain" description="DUF4438" evidence="1">
    <location>
        <begin position="28"/>
        <end position="160"/>
    </location>
</feature>
<proteinExistence type="predicted"/>
<dbReference type="Proteomes" id="UP000481872">
    <property type="component" value="Unassembled WGS sequence"/>
</dbReference>
<comment type="caution">
    <text evidence="3">The sequence shown here is derived from an EMBL/GenBank/DDBJ whole genome shotgun (WGS) entry which is preliminary data.</text>
</comment>
<dbReference type="InterPro" id="IPR048399">
    <property type="entry name" value="DUF4438_C"/>
</dbReference>
<evidence type="ECO:0000313" key="4">
    <source>
        <dbReference type="Proteomes" id="UP000481872"/>
    </source>
</evidence>
<dbReference type="AlphaFoldDB" id="A0A6M0H6V0"/>
<sequence>MVKTNKDKVVMQSVQGKIHHPAFPPSPYRISHEGEPMVLPATGGICYNVKIGDSAFGLSGDHIEPGVSIKNPDARENNALTTLSCIGNIAKVVSGDGKGGIGYVTGMHGGIDHVLIHFENDILDDLSVDDKILIKAYGQGLKLLNYEDITVMNIDPNLFEKLPIKEYDGKLIVNVAAIIPPYLMGSGIGASTSFTGDYDIMTADIDEVKKHGIDKLKFGDLVLLKDCDNTFGRGYLSGAVSIGVVIHSDCIKMGHGPGITTILTSKKPIIEGMISENSNIKDFI</sequence>
<accession>A0A6M0H6V0</accession>
<dbReference type="InterPro" id="IPR029433">
    <property type="entry name" value="DUF4438_N"/>
</dbReference>
<name>A0A6M0H6V0_9CLOT</name>
<evidence type="ECO:0000259" key="1">
    <source>
        <dbReference type="Pfam" id="PF14505"/>
    </source>
</evidence>
<dbReference type="Gene3D" id="4.10.1180.10">
    <property type="entry name" value="tm1086 domain"/>
    <property type="match status" value="1"/>
</dbReference>
<protein>
    <submittedName>
        <fullName evidence="3">DUF4438 domain-containing protein</fullName>
    </submittedName>
</protein>
<dbReference type="Gene3D" id="2.102.30.10">
    <property type="entry name" value="tm1086 (SG structure) domain"/>
    <property type="match status" value="1"/>
</dbReference>
<dbReference type="Pfam" id="PF14505">
    <property type="entry name" value="DUF4438"/>
    <property type="match status" value="1"/>
</dbReference>
<organism evidence="3 4">
    <name type="scientific">Clostridium senegalense</name>
    <dbReference type="NCBI Taxonomy" id="1465809"/>
    <lineage>
        <taxon>Bacteria</taxon>
        <taxon>Bacillati</taxon>
        <taxon>Bacillota</taxon>
        <taxon>Clostridia</taxon>
        <taxon>Eubacteriales</taxon>
        <taxon>Clostridiaceae</taxon>
        <taxon>Clostridium</taxon>
    </lineage>
</organism>